<gene>
    <name evidence="1" type="ORF">LENED_010103</name>
</gene>
<keyword evidence="2" id="KW-1185">Reference proteome</keyword>
<proteinExistence type="predicted"/>
<organism evidence="1 2">
    <name type="scientific">Lentinula edodes</name>
    <name type="common">Shiitake mushroom</name>
    <name type="synonym">Lentinus edodes</name>
    <dbReference type="NCBI Taxonomy" id="5353"/>
    <lineage>
        <taxon>Eukaryota</taxon>
        <taxon>Fungi</taxon>
        <taxon>Dikarya</taxon>
        <taxon>Basidiomycota</taxon>
        <taxon>Agaricomycotina</taxon>
        <taxon>Agaricomycetes</taxon>
        <taxon>Agaricomycetidae</taxon>
        <taxon>Agaricales</taxon>
        <taxon>Marasmiineae</taxon>
        <taxon>Omphalotaceae</taxon>
        <taxon>Lentinula</taxon>
    </lineage>
</organism>
<reference evidence="1 2" key="2">
    <citation type="submission" date="2017-02" db="EMBL/GenBank/DDBJ databases">
        <title>A genome survey and senescence transcriptome analysis in Lentinula edodes.</title>
        <authorList>
            <person name="Sakamoto Y."/>
            <person name="Nakade K."/>
            <person name="Sato S."/>
            <person name="Yoshida Y."/>
            <person name="Miyazaki K."/>
            <person name="Natsume S."/>
            <person name="Konno N."/>
        </authorList>
    </citation>
    <scope>NUCLEOTIDE SEQUENCE [LARGE SCALE GENOMIC DNA]</scope>
    <source>
        <strain evidence="1 2">NBRC 111202</strain>
    </source>
</reference>
<evidence type="ECO:0000313" key="1">
    <source>
        <dbReference type="EMBL" id="GAW08065.1"/>
    </source>
</evidence>
<accession>A0A1Q3ELI8</accession>
<name>A0A1Q3ELI8_LENED</name>
<dbReference type="Proteomes" id="UP000188533">
    <property type="component" value="Unassembled WGS sequence"/>
</dbReference>
<dbReference type="EMBL" id="BDGU01000558">
    <property type="protein sequence ID" value="GAW08065.1"/>
    <property type="molecule type" value="Genomic_DNA"/>
</dbReference>
<sequence length="91" mass="10730">MNFEVRPIIGRKRQDLDPDVADDGSEVVQEKEYSPAKRLKEIPSVFILNLNLILLLTLEKITVTQNRPRSYLEEPTYYQEEFFEIPDRFGN</sequence>
<reference evidence="1 2" key="1">
    <citation type="submission" date="2016-08" db="EMBL/GenBank/DDBJ databases">
        <authorList>
            <consortium name="Lentinula edodes genome sequencing consortium"/>
            <person name="Sakamoto Y."/>
            <person name="Nakade K."/>
            <person name="Sato S."/>
            <person name="Yoshida Y."/>
            <person name="Miyazaki K."/>
            <person name="Natsume S."/>
            <person name="Konno N."/>
        </authorList>
    </citation>
    <scope>NUCLEOTIDE SEQUENCE [LARGE SCALE GENOMIC DNA]</scope>
    <source>
        <strain evidence="1 2">NBRC 111202</strain>
    </source>
</reference>
<protein>
    <submittedName>
        <fullName evidence="1">Uncharacterized protein</fullName>
    </submittedName>
</protein>
<evidence type="ECO:0000313" key="2">
    <source>
        <dbReference type="Proteomes" id="UP000188533"/>
    </source>
</evidence>
<dbReference type="AlphaFoldDB" id="A0A1Q3ELI8"/>
<comment type="caution">
    <text evidence="1">The sequence shown here is derived from an EMBL/GenBank/DDBJ whole genome shotgun (WGS) entry which is preliminary data.</text>
</comment>